<evidence type="ECO:0000313" key="2">
    <source>
        <dbReference type="EMBL" id="CAB4572101.1"/>
    </source>
</evidence>
<protein>
    <submittedName>
        <fullName evidence="2">Unannotated protein</fullName>
    </submittedName>
</protein>
<organism evidence="2">
    <name type="scientific">freshwater metagenome</name>
    <dbReference type="NCBI Taxonomy" id="449393"/>
    <lineage>
        <taxon>unclassified sequences</taxon>
        <taxon>metagenomes</taxon>
        <taxon>ecological metagenomes</taxon>
    </lineage>
</organism>
<dbReference type="AlphaFoldDB" id="A0A6J6E6X8"/>
<sequence>MLACATAIVRRPDHFRKFPRWITMMQVMRRVQHQVPWPEWPVDTRSRYQIPVLELWRVHDQSRHWQERCRSRTYGPCPPHNESRACRQASLDRGSSDTGRPAARHRRYSGSTARDSSSSDPTRESWSRCSRLVHRQDAPRPTGPLSHLRTPQKLFRITIRRDLLRRLHQRLGRH</sequence>
<gene>
    <name evidence="2" type="ORF">UFOPK1572_01424</name>
</gene>
<proteinExistence type="predicted"/>
<feature type="region of interest" description="Disordered" evidence="1">
    <location>
        <begin position="73"/>
        <end position="149"/>
    </location>
</feature>
<dbReference type="EMBL" id="CAEZTC010000230">
    <property type="protein sequence ID" value="CAB4572101.1"/>
    <property type="molecule type" value="Genomic_DNA"/>
</dbReference>
<feature type="compositionally biased region" description="Low complexity" evidence="1">
    <location>
        <begin position="109"/>
        <end position="119"/>
    </location>
</feature>
<name>A0A6J6E6X8_9ZZZZ</name>
<reference evidence="2" key="1">
    <citation type="submission" date="2020-05" db="EMBL/GenBank/DDBJ databases">
        <authorList>
            <person name="Chiriac C."/>
            <person name="Salcher M."/>
            <person name="Ghai R."/>
            <person name="Kavagutti S V."/>
        </authorList>
    </citation>
    <scope>NUCLEOTIDE SEQUENCE</scope>
</reference>
<accession>A0A6J6E6X8</accession>
<evidence type="ECO:0000256" key="1">
    <source>
        <dbReference type="SAM" id="MobiDB-lite"/>
    </source>
</evidence>